<feature type="domain" description="M23ase beta-sheet core" evidence="3">
    <location>
        <begin position="285"/>
        <end position="377"/>
    </location>
</feature>
<accession>A0A917HY74</accession>
<gene>
    <name evidence="4" type="ORF">GCM10011416_08760</name>
</gene>
<dbReference type="AlphaFoldDB" id="A0A917HY74"/>
<dbReference type="InterPro" id="IPR050570">
    <property type="entry name" value="Cell_wall_metabolism_enzyme"/>
</dbReference>
<evidence type="ECO:0000313" key="5">
    <source>
        <dbReference type="Proteomes" id="UP000633278"/>
    </source>
</evidence>
<dbReference type="Gene3D" id="2.70.70.10">
    <property type="entry name" value="Glucose Permease (Domain IIA)"/>
    <property type="match status" value="1"/>
</dbReference>
<dbReference type="PANTHER" id="PTHR21666:SF289">
    <property type="entry name" value="L-ALA--D-GLU ENDOPEPTIDASE"/>
    <property type="match status" value="1"/>
</dbReference>
<reference evidence="4" key="2">
    <citation type="submission" date="2020-09" db="EMBL/GenBank/DDBJ databases">
        <authorList>
            <person name="Sun Q."/>
            <person name="Zhou Y."/>
        </authorList>
    </citation>
    <scope>NUCLEOTIDE SEQUENCE</scope>
    <source>
        <strain evidence="4">CGMCC 1.15763</strain>
    </source>
</reference>
<proteinExistence type="predicted"/>
<dbReference type="Pfam" id="PF01551">
    <property type="entry name" value="Peptidase_M23"/>
    <property type="match status" value="1"/>
</dbReference>
<feature type="coiled-coil region" evidence="2">
    <location>
        <begin position="6"/>
        <end position="96"/>
    </location>
</feature>
<reference evidence="4" key="1">
    <citation type="journal article" date="2014" name="Int. J. Syst. Evol. Microbiol.">
        <title>Complete genome sequence of Corynebacterium casei LMG S-19264T (=DSM 44701T), isolated from a smear-ripened cheese.</title>
        <authorList>
            <consortium name="US DOE Joint Genome Institute (JGI-PGF)"/>
            <person name="Walter F."/>
            <person name="Albersmeier A."/>
            <person name="Kalinowski J."/>
            <person name="Ruckert C."/>
        </authorList>
    </citation>
    <scope>NUCLEOTIDE SEQUENCE</scope>
    <source>
        <strain evidence="4">CGMCC 1.15763</strain>
    </source>
</reference>
<evidence type="ECO:0000256" key="1">
    <source>
        <dbReference type="ARBA" id="ARBA00022729"/>
    </source>
</evidence>
<dbReference type="CDD" id="cd12797">
    <property type="entry name" value="M23_peptidase"/>
    <property type="match status" value="1"/>
</dbReference>
<keyword evidence="2" id="KW-0175">Coiled coil</keyword>
<dbReference type="GO" id="GO:0004222">
    <property type="term" value="F:metalloendopeptidase activity"/>
    <property type="evidence" value="ECO:0007669"/>
    <property type="project" value="TreeGrafter"/>
</dbReference>
<keyword evidence="1" id="KW-0732">Signal</keyword>
<dbReference type="Proteomes" id="UP000633278">
    <property type="component" value="Unassembled WGS sequence"/>
</dbReference>
<evidence type="ECO:0000256" key="2">
    <source>
        <dbReference type="SAM" id="Coils"/>
    </source>
</evidence>
<evidence type="ECO:0000313" key="4">
    <source>
        <dbReference type="EMBL" id="GGG93777.1"/>
    </source>
</evidence>
<dbReference type="PANTHER" id="PTHR21666">
    <property type="entry name" value="PEPTIDASE-RELATED"/>
    <property type="match status" value="1"/>
</dbReference>
<sequence length="384" mass="43615">MFSQTRQELEAQRILLKEEINRVNKLLFTAQKNEKNALEDLKDLNQKIEVREKLIATIDKEAKAITREINSNQKEIDKLSKELEVLKKDYAEMIFKSYKSKSRQSRIMFLLSSTSFTQAYKRTQYMNQYAAFRKKQGEEIGVQTQKISELNKVLRDQKKSKDTLILSEKEQKAQIELDKKSKEGLVTQIKRKEQQYRNEIKIKQREEAVLSAKIDKIIKDAIAKSNANKGTTKNTGFALTPEAKALAASFEKNKGSLPWPVDNGLVVRRYGTQAHPTLRGITITSTGLHIATNPNANAKSVFNGTVLAIQVLSGGKKAVLVQHGNYITTYNNLENLYVETGDKVVTGQVLGKIFTNKVTGKTILIFALHKETQRQNPSSWILKR</sequence>
<dbReference type="SUPFAM" id="SSF51261">
    <property type="entry name" value="Duplicated hybrid motif"/>
    <property type="match status" value="1"/>
</dbReference>
<dbReference type="InterPro" id="IPR011055">
    <property type="entry name" value="Dup_hybrid_motif"/>
</dbReference>
<dbReference type="Gene3D" id="6.10.250.3150">
    <property type="match status" value="1"/>
</dbReference>
<organism evidence="4 5">
    <name type="scientific">Polaribacter pacificus</name>
    <dbReference type="NCBI Taxonomy" id="1775173"/>
    <lineage>
        <taxon>Bacteria</taxon>
        <taxon>Pseudomonadati</taxon>
        <taxon>Bacteroidota</taxon>
        <taxon>Flavobacteriia</taxon>
        <taxon>Flavobacteriales</taxon>
        <taxon>Flavobacteriaceae</taxon>
    </lineage>
</organism>
<dbReference type="EMBL" id="BMJW01000001">
    <property type="protein sequence ID" value="GGG93777.1"/>
    <property type="molecule type" value="Genomic_DNA"/>
</dbReference>
<comment type="caution">
    <text evidence="4">The sequence shown here is derived from an EMBL/GenBank/DDBJ whole genome shotgun (WGS) entry which is preliminary data.</text>
</comment>
<dbReference type="InterPro" id="IPR016047">
    <property type="entry name" value="M23ase_b-sheet_dom"/>
</dbReference>
<name>A0A917HY74_9FLAO</name>
<evidence type="ECO:0000259" key="3">
    <source>
        <dbReference type="Pfam" id="PF01551"/>
    </source>
</evidence>
<keyword evidence="5" id="KW-1185">Reference proteome</keyword>
<protein>
    <submittedName>
        <fullName evidence="4">Peptidase M23</fullName>
    </submittedName>
</protein>